<dbReference type="RefSeq" id="WP_036201195.1">
    <property type="nucleotide sequence ID" value="NZ_AVCY01000004.1"/>
</dbReference>
<evidence type="ECO:0000256" key="3">
    <source>
        <dbReference type="ARBA" id="ARBA00023002"/>
    </source>
</evidence>
<feature type="active site" description="Proton donor" evidence="4">
    <location>
        <position position="52"/>
    </location>
</feature>
<evidence type="ECO:0000256" key="6">
    <source>
        <dbReference type="PIRSR" id="PIRSR000097-3"/>
    </source>
</evidence>
<dbReference type="Proteomes" id="UP000030408">
    <property type="component" value="Unassembled WGS sequence"/>
</dbReference>
<dbReference type="SUPFAM" id="SSF51430">
    <property type="entry name" value="NAD(P)-linked oxidoreductase"/>
    <property type="match status" value="1"/>
</dbReference>
<keyword evidence="2" id="KW-0521">NADP</keyword>
<evidence type="ECO:0000313" key="8">
    <source>
        <dbReference type="EMBL" id="KGR75171.1"/>
    </source>
</evidence>
<dbReference type="InterPro" id="IPR036812">
    <property type="entry name" value="NAD(P)_OxRdtase_dom_sf"/>
</dbReference>
<comment type="similarity">
    <text evidence="1">Belongs to the aldo/keto reductase family.</text>
</comment>
<dbReference type="STRING" id="1384057.CD33_12935"/>
<dbReference type="Pfam" id="PF00248">
    <property type="entry name" value="Aldo_ket_red"/>
    <property type="match status" value="1"/>
</dbReference>
<dbReference type="EMBL" id="JPVO01000052">
    <property type="protein sequence ID" value="KGR75171.1"/>
    <property type="molecule type" value="Genomic_DNA"/>
</dbReference>
<dbReference type="PROSITE" id="PS00063">
    <property type="entry name" value="ALDOKETO_REDUCTASE_3"/>
    <property type="match status" value="1"/>
</dbReference>
<dbReference type="GO" id="GO:0016616">
    <property type="term" value="F:oxidoreductase activity, acting on the CH-OH group of donors, NAD or NADP as acceptor"/>
    <property type="evidence" value="ECO:0007669"/>
    <property type="project" value="UniProtKB-ARBA"/>
</dbReference>
<evidence type="ECO:0000256" key="1">
    <source>
        <dbReference type="ARBA" id="ARBA00007905"/>
    </source>
</evidence>
<dbReference type="FunFam" id="3.20.20.100:FF:000015">
    <property type="entry name" value="Oxidoreductase, aldo/keto reductase family"/>
    <property type="match status" value="1"/>
</dbReference>
<proteinExistence type="inferred from homology"/>
<comment type="caution">
    <text evidence="8">The sequence shown here is derived from an EMBL/GenBank/DDBJ whole genome shotgun (WGS) entry which is preliminary data.</text>
</comment>
<protein>
    <submittedName>
        <fullName evidence="8">Glyoxal reductase</fullName>
    </submittedName>
</protein>
<evidence type="ECO:0000259" key="7">
    <source>
        <dbReference type="Pfam" id="PF00248"/>
    </source>
</evidence>
<keyword evidence="9" id="KW-1185">Reference proteome</keyword>
<evidence type="ECO:0000313" key="9">
    <source>
        <dbReference type="Proteomes" id="UP000030408"/>
    </source>
</evidence>
<dbReference type="Gene3D" id="3.20.20.100">
    <property type="entry name" value="NADP-dependent oxidoreductase domain"/>
    <property type="match status" value="1"/>
</dbReference>
<dbReference type="InterPro" id="IPR023210">
    <property type="entry name" value="NADP_OxRdtase_dom"/>
</dbReference>
<sequence>MTISKSITLANGVEMPRVGYGTFRMKDHELAYRGVVDALEAGYRAIDTAAIYENEEAVGRAIKDSGIPREDLFITTKVWNTDQGYDSTLKAFETSLKKLDLEYVDLYLVHWPKPTLVETYKAIERLYEEKLIRVPGVSNFHEHHFEQLYKECSVKPMVNQIELHPSLSQDALREFCAKENIVITAWAPLGTGILFTHPVVKKLADKYEKTPAQIILRWQLEIGNIVIPKSSTPERIAENFNIFDFSLQSNEVSAITALNTGHRTALNPDDAYNQ</sequence>
<dbReference type="eggNOG" id="COG0656">
    <property type="taxonomic scope" value="Bacteria"/>
</dbReference>
<evidence type="ECO:0000256" key="4">
    <source>
        <dbReference type="PIRSR" id="PIRSR000097-1"/>
    </source>
</evidence>
<dbReference type="InterPro" id="IPR018170">
    <property type="entry name" value="Aldo/ket_reductase_CS"/>
</dbReference>
<dbReference type="PIRSF" id="PIRSF000097">
    <property type="entry name" value="AKR"/>
    <property type="match status" value="1"/>
</dbReference>
<feature type="binding site" evidence="5">
    <location>
        <position position="110"/>
    </location>
    <ligand>
        <name>substrate</name>
    </ligand>
</feature>
<accession>A0A0A3HRD5</accession>
<gene>
    <name evidence="8" type="ORF">CD33_12935</name>
</gene>
<dbReference type="OrthoDB" id="9804790at2"/>
<dbReference type="InterPro" id="IPR020471">
    <property type="entry name" value="AKR"/>
</dbReference>
<evidence type="ECO:0000256" key="2">
    <source>
        <dbReference type="ARBA" id="ARBA00022857"/>
    </source>
</evidence>
<feature type="domain" description="NADP-dependent oxidoreductase" evidence="7">
    <location>
        <begin position="18"/>
        <end position="259"/>
    </location>
</feature>
<name>A0A0A3HRD5_9BACL</name>
<dbReference type="PRINTS" id="PR00069">
    <property type="entry name" value="ALDKETRDTASE"/>
</dbReference>
<evidence type="ECO:0000256" key="5">
    <source>
        <dbReference type="PIRSR" id="PIRSR000097-2"/>
    </source>
</evidence>
<dbReference type="PROSITE" id="PS00798">
    <property type="entry name" value="ALDOKETO_REDUCTASE_1"/>
    <property type="match status" value="1"/>
</dbReference>
<keyword evidence="3" id="KW-0560">Oxidoreductase</keyword>
<organism evidence="8 9">
    <name type="scientific">Ureibacillus sinduriensis BLB-1 = JCM 15800</name>
    <dbReference type="NCBI Taxonomy" id="1384057"/>
    <lineage>
        <taxon>Bacteria</taxon>
        <taxon>Bacillati</taxon>
        <taxon>Bacillota</taxon>
        <taxon>Bacilli</taxon>
        <taxon>Bacillales</taxon>
        <taxon>Caryophanaceae</taxon>
        <taxon>Ureibacillus</taxon>
    </lineage>
</organism>
<dbReference type="PANTHER" id="PTHR43827">
    <property type="entry name" value="2,5-DIKETO-D-GLUCONIC ACID REDUCTASE"/>
    <property type="match status" value="1"/>
</dbReference>
<reference evidence="8 9" key="1">
    <citation type="submission" date="2014-02" db="EMBL/GenBank/DDBJ databases">
        <title>Draft genome sequence of Lysinibacillus sinduriensis JCM 15800.</title>
        <authorList>
            <person name="Zhang F."/>
            <person name="Wang G."/>
            <person name="Zhang L."/>
        </authorList>
    </citation>
    <scope>NUCLEOTIDE SEQUENCE [LARGE SCALE GENOMIC DNA]</scope>
    <source>
        <strain evidence="8 9">JCM 15800</strain>
    </source>
</reference>
<dbReference type="AlphaFoldDB" id="A0A0A3HRD5"/>
<dbReference type="PANTHER" id="PTHR43827:SF3">
    <property type="entry name" value="NADP-DEPENDENT OXIDOREDUCTASE DOMAIN-CONTAINING PROTEIN"/>
    <property type="match status" value="1"/>
</dbReference>
<feature type="site" description="Lowers pKa of active site Tyr" evidence="6">
    <location>
        <position position="77"/>
    </location>
</feature>